<sequence>MNKSLNNKRRKEQAPAEKETTNKKQKHKRWCASLDRKFIDIVVKIGGSQGLQIQTLYKRHLDKKTNIVDNFVNTNEQPSFVDTQDWTLQMIYYFKERWEQVERQKSSSADHVTIYKTIEATAEIDANIKKTAVNKRDKPDSIITDQSKPKKTDMCKKFIDIVLKLGRCQVYIDIGDPIQTCKSCKAKLWRADTKTKGITEKNSFTMCCKKGEVEIPKMANPPKELLELYTGNDQISKRFFHDIRKFNRMYSFTSMGGKVDKKVNNGHGPWIYRRSLLICYFPLMLHIQGTKLQ</sequence>
<dbReference type="EMBL" id="PKPP01000476">
    <property type="protein sequence ID" value="PWA92285.1"/>
    <property type="molecule type" value="Genomic_DNA"/>
</dbReference>
<dbReference type="OrthoDB" id="1166374at2759"/>
<feature type="compositionally biased region" description="Basic and acidic residues" evidence="1">
    <location>
        <begin position="12"/>
        <end position="22"/>
    </location>
</feature>
<name>A0A2U1Q2T9_ARTAN</name>
<evidence type="ECO:0000256" key="1">
    <source>
        <dbReference type="SAM" id="MobiDB-lite"/>
    </source>
</evidence>
<protein>
    <submittedName>
        <fullName evidence="2">Uncharacterized protein</fullName>
    </submittedName>
</protein>
<dbReference type="PANTHER" id="PTHR45786:SF66">
    <property type="entry name" value="HOOK MOTIF PROTEIN, PUTATIVE-RELATED"/>
    <property type="match status" value="1"/>
</dbReference>
<dbReference type="PANTHER" id="PTHR45786">
    <property type="entry name" value="DNA BINDING PROTEIN-LIKE"/>
    <property type="match status" value="1"/>
</dbReference>
<proteinExistence type="predicted"/>
<gene>
    <name evidence="2" type="ORF">CTI12_AA082010</name>
</gene>
<dbReference type="STRING" id="35608.A0A2U1Q2T9"/>
<feature type="region of interest" description="Disordered" evidence="1">
    <location>
        <begin position="1"/>
        <end position="27"/>
    </location>
</feature>
<dbReference type="Proteomes" id="UP000245207">
    <property type="component" value="Unassembled WGS sequence"/>
</dbReference>
<accession>A0A2U1Q2T9</accession>
<feature type="compositionally biased region" description="Basic residues" evidence="1">
    <location>
        <begin position="1"/>
        <end position="11"/>
    </location>
</feature>
<reference evidence="2 3" key="1">
    <citation type="journal article" date="2018" name="Mol. Plant">
        <title>The genome of Artemisia annua provides insight into the evolution of Asteraceae family and artemisinin biosynthesis.</title>
        <authorList>
            <person name="Shen Q."/>
            <person name="Zhang L."/>
            <person name="Liao Z."/>
            <person name="Wang S."/>
            <person name="Yan T."/>
            <person name="Shi P."/>
            <person name="Liu M."/>
            <person name="Fu X."/>
            <person name="Pan Q."/>
            <person name="Wang Y."/>
            <person name="Lv Z."/>
            <person name="Lu X."/>
            <person name="Zhang F."/>
            <person name="Jiang W."/>
            <person name="Ma Y."/>
            <person name="Chen M."/>
            <person name="Hao X."/>
            <person name="Li L."/>
            <person name="Tang Y."/>
            <person name="Lv G."/>
            <person name="Zhou Y."/>
            <person name="Sun X."/>
            <person name="Brodelius P.E."/>
            <person name="Rose J.K.C."/>
            <person name="Tang K."/>
        </authorList>
    </citation>
    <scope>NUCLEOTIDE SEQUENCE [LARGE SCALE GENOMIC DNA]</scope>
    <source>
        <strain evidence="3">cv. Huhao1</strain>
        <tissue evidence="2">Leaf</tissue>
    </source>
</reference>
<keyword evidence="3" id="KW-1185">Reference proteome</keyword>
<evidence type="ECO:0000313" key="3">
    <source>
        <dbReference type="Proteomes" id="UP000245207"/>
    </source>
</evidence>
<dbReference type="AlphaFoldDB" id="A0A2U1Q2T9"/>
<evidence type="ECO:0000313" key="2">
    <source>
        <dbReference type="EMBL" id="PWA92285.1"/>
    </source>
</evidence>
<comment type="caution">
    <text evidence="2">The sequence shown here is derived from an EMBL/GenBank/DDBJ whole genome shotgun (WGS) entry which is preliminary data.</text>
</comment>
<organism evidence="2 3">
    <name type="scientific">Artemisia annua</name>
    <name type="common">Sweet wormwood</name>
    <dbReference type="NCBI Taxonomy" id="35608"/>
    <lineage>
        <taxon>Eukaryota</taxon>
        <taxon>Viridiplantae</taxon>
        <taxon>Streptophyta</taxon>
        <taxon>Embryophyta</taxon>
        <taxon>Tracheophyta</taxon>
        <taxon>Spermatophyta</taxon>
        <taxon>Magnoliopsida</taxon>
        <taxon>eudicotyledons</taxon>
        <taxon>Gunneridae</taxon>
        <taxon>Pentapetalae</taxon>
        <taxon>asterids</taxon>
        <taxon>campanulids</taxon>
        <taxon>Asterales</taxon>
        <taxon>Asteraceae</taxon>
        <taxon>Asteroideae</taxon>
        <taxon>Anthemideae</taxon>
        <taxon>Artemisiinae</taxon>
        <taxon>Artemisia</taxon>
    </lineage>
</organism>